<gene>
    <name evidence="2" type="ORF">LUCI_4333</name>
</gene>
<keyword evidence="1" id="KW-0732">Signal</keyword>
<sequence length="188" mass="21709">MKNIILIAFLFTSFLLIPATTQAAIYEDTQNNYQINLPDDWVIANPLFYPEYSFLIEQPASTNTSIAMMISDNSELGMAKNKTFNDLSDKEIDTFMKLLSKEFINILPKVKIESTKAIFFPKQRAIEITYLYQDNKFCLTTFLMNGKAYMLFFCSSQQEYQKFLPTYLKILNTLKPLTLNTTPSLPLI</sequence>
<evidence type="ECO:0000313" key="3">
    <source>
        <dbReference type="Proteomes" id="UP000277811"/>
    </source>
</evidence>
<evidence type="ECO:0000256" key="1">
    <source>
        <dbReference type="SAM" id="SignalP"/>
    </source>
</evidence>
<protein>
    <recommendedName>
        <fullName evidence="4">PsbP C-terminal domain-containing protein</fullName>
    </recommendedName>
</protein>
<proteinExistence type="predicted"/>
<evidence type="ECO:0000313" key="2">
    <source>
        <dbReference type="EMBL" id="VBB09047.1"/>
    </source>
</evidence>
<evidence type="ECO:0008006" key="4">
    <source>
        <dbReference type="Google" id="ProtNLM"/>
    </source>
</evidence>
<keyword evidence="3" id="KW-1185">Reference proteome</keyword>
<dbReference type="AlphaFoldDB" id="A0A498RDP2"/>
<dbReference type="EMBL" id="UPPP01000105">
    <property type="protein sequence ID" value="VBB09047.1"/>
    <property type="molecule type" value="Genomic_DNA"/>
</dbReference>
<feature type="chain" id="PRO_5019844241" description="PsbP C-terminal domain-containing protein" evidence="1">
    <location>
        <begin position="24"/>
        <end position="188"/>
    </location>
</feature>
<organism evidence="2 3">
    <name type="scientific">Lucifera butyrica</name>
    <dbReference type="NCBI Taxonomy" id="1351585"/>
    <lineage>
        <taxon>Bacteria</taxon>
        <taxon>Bacillati</taxon>
        <taxon>Bacillota</taxon>
        <taxon>Negativicutes</taxon>
        <taxon>Veillonellales</taxon>
        <taxon>Veillonellaceae</taxon>
        <taxon>Lucifera</taxon>
    </lineage>
</organism>
<feature type="signal peptide" evidence="1">
    <location>
        <begin position="1"/>
        <end position="23"/>
    </location>
</feature>
<name>A0A498RDP2_9FIRM</name>
<dbReference type="Proteomes" id="UP000277811">
    <property type="component" value="Unassembled WGS sequence"/>
</dbReference>
<dbReference type="RefSeq" id="WP_122629866.1">
    <property type="nucleotide sequence ID" value="NZ_UPPP01000105.1"/>
</dbReference>
<dbReference type="Gene3D" id="3.40.1000.10">
    <property type="entry name" value="Mog1/PsbP, alpha/beta/alpha sandwich"/>
    <property type="match status" value="1"/>
</dbReference>
<accession>A0A498RDP2</accession>
<reference evidence="2 3" key="1">
    <citation type="submission" date="2018-06" db="EMBL/GenBank/DDBJ databases">
        <authorList>
            <person name="Strepis N."/>
        </authorList>
    </citation>
    <scope>NUCLEOTIDE SEQUENCE [LARGE SCALE GENOMIC DNA]</scope>
    <source>
        <strain evidence="2">LUCI</strain>
    </source>
</reference>